<dbReference type="EMBL" id="SDEE01000076">
    <property type="protein sequence ID" value="RXW22297.1"/>
    <property type="molecule type" value="Genomic_DNA"/>
</dbReference>
<proteinExistence type="predicted"/>
<gene>
    <name evidence="3" type="ORF">EST38_g3546</name>
</gene>
<feature type="region of interest" description="Disordered" evidence="1">
    <location>
        <begin position="1005"/>
        <end position="1040"/>
    </location>
</feature>
<feature type="transmembrane region" description="Helical" evidence="2">
    <location>
        <begin position="944"/>
        <end position="969"/>
    </location>
</feature>
<dbReference type="OrthoDB" id="3006082at2759"/>
<keyword evidence="4" id="KW-1185">Reference proteome</keyword>
<feature type="compositionally biased region" description="Low complexity" evidence="1">
    <location>
        <begin position="1"/>
        <end position="19"/>
    </location>
</feature>
<feature type="compositionally biased region" description="Gly residues" evidence="1">
    <location>
        <begin position="58"/>
        <end position="68"/>
    </location>
</feature>
<evidence type="ECO:0000313" key="3">
    <source>
        <dbReference type="EMBL" id="RXW22297.1"/>
    </source>
</evidence>
<feature type="compositionally biased region" description="Basic and acidic residues" evidence="1">
    <location>
        <begin position="1030"/>
        <end position="1040"/>
    </location>
</feature>
<dbReference type="Proteomes" id="UP000290288">
    <property type="component" value="Unassembled WGS sequence"/>
</dbReference>
<feature type="compositionally biased region" description="Polar residues" evidence="1">
    <location>
        <begin position="835"/>
        <end position="844"/>
    </location>
</feature>
<feature type="transmembrane region" description="Helical" evidence="2">
    <location>
        <begin position="791"/>
        <end position="811"/>
    </location>
</feature>
<name>A0A4Q2DQ35_9AGAR</name>
<feature type="compositionally biased region" description="Polar residues" evidence="1">
    <location>
        <begin position="396"/>
        <end position="410"/>
    </location>
</feature>
<protein>
    <submittedName>
        <fullName evidence="3">Uncharacterized protein</fullName>
    </submittedName>
</protein>
<feature type="compositionally biased region" description="Basic and acidic residues" evidence="1">
    <location>
        <begin position="616"/>
        <end position="630"/>
    </location>
</feature>
<feature type="compositionally biased region" description="Gly residues" evidence="1">
    <location>
        <begin position="503"/>
        <end position="513"/>
    </location>
</feature>
<sequence>MSSSRWGPSNPSSSSSTFHPPRRVQPQDSGAEDSFLWLSTSFNTEANPLGAREDFPGELGGSNGGGGDSSVRTTFGGKPSRGGYYNMDKQQPSTSTSSFNNAGTAPQQPSTSSSNLNSRSNNNLTVAPTGPVDTSAFRSSWTSTDSDNSKASISPSDFEFLTPSFIAIDNNPSAGHGPQQGKRGEKNRNLEAPSSNRVTGDSHTLGRLQYRDRESSILPPASVRSGITASDHADPLPVRPLPEDYPSSYPPYSSSSTIPSSALSPTQPLNLTRKPSNQKPQQQQKPQKQQQQQQKSDREPLLSSASVQQPLPQSTIAGLQQRTQKQAQRYYHQPPPLPEENQRQAATAAAAAVHGRSGSSTSQESSNNPNLYHSSTRGHGHGSSSNTTPNGPTYPPSSFANPTKSSTSTPKDAPHAKNGSYSAASSGAGYVASGSVSPTTSVSASFGAPLSGGGGVGGGAYGGGRTRGNSGASENTVAKHPYASSTAYRLAVTDYNSNSNNDDGGGGGGGAGHELGYMSPGSQQQQQHPFASSYNPTPRPLKQQPSATSSLQPLRGSAATRERESSNGGYTSEGSEGVGMYSGVGRMGVGSPPRVNPSLPPGSRSTSNLGHGVSEVQRDRDDPWRSDGEHGGGGWGFRLKPLKENGSSSGGEGSGIGKEKKTTSKKEKRQSAATLLSLRIRNIYPVPSPSSSPPSRTRMSGADGDRYGFQDPQLLDDGENIDFAILRWFGILLALTLLAGVVPLLGTIYVVAGHAILRARVDGSTSPSASASNPFATSVYLQASIGSTAQAGAVGGAILAFPILLLIFIAVGPESLLDFKNKVIKWMKVAVSPSTWEGDASQNPEGEEKSTDQQQQQQQPQQTAAERRRSRRASSLWGPTAASTSFKEQSTAELTVNITINVFLAFLFLCLGAASAALGVTVLSPSTLLGIQTSGFLSPTTAALAGLVGGAVVFGGTVIIGGVLAWVIYEGGKPVPLAEQQLAVGSIAVRGVNVGLPRNSAAVTNTTTQSQTMRSGTSTFFGGAPTATNHSRDPSDGRWV</sequence>
<feature type="transmembrane region" description="Helical" evidence="2">
    <location>
        <begin position="728"/>
        <end position="752"/>
    </location>
</feature>
<feature type="compositionally biased region" description="Polar residues" evidence="1">
    <location>
        <begin position="88"/>
        <end position="109"/>
    </location>
</feature>
<feature type="compositionally biased region" description="Low complexity" evidence="1">
    <location>
        <begin position="853"/>
        <end position="864"/>
    </location>
</feature>
<feature type="region of interest" description="Disordered" evidence="1">
    <location>
        <begin position="1"/>
        <end position="478"/>
    </location>
</feature>
<feature type="transmembrane region" description="Helical" evidence="2">
    <location>
        <begin position="898"/>
        <end position="923"/>
    </location>
</feature>
<evidence type="ECO:0000313" key="4">
    <source>
        <dbReference type="Proteomes" id="UP000290288"/>
    </source>
</evidence>
<feature type="compositionally biased region" description="Low complexity" evidence="1">
    <location>
        <begin position="244"/>
        <end position="265"/>
    </location>
</feature>
<feature type="compositionally biased region" description="Polar residues" evidence="1">
    <location>
        <begin position="192"/>
        <end position="202"/>
    </location>
</feature>
<organism evidence="3 4">
    <name type="scientific">Candolleomyces aberdarensis</name>
    <dbReference type="NCBI Taxonomy" id="2316362"/>
    <lineage>
        <taxon>Eukaryota</taxon>
        <taxon>Fungi</taxon>
        <taxon>Dikarya</taxon>
        <taxon>Basidiomycota</taxon>
        <taxon>Agaricomycotina</taxon>
        <taxon>Agaricomycetes</taxon>
        <taxon>Agaricomycetidae</taxon>
        <taxon>Agaricales</taxon>
        <taxon>Agaricineae</taxon>
        <taxon>Psathyrellaceae</taxon>
        <taxon>Candolleomyces</taxon>
    </lineage>
</organism>
<dbReference type="AlphaFoldDB" id="A0A4Q2DQ35"/>
<feature type="compositionally biased region" description="Low complexity" evidence="1">
    <location>
        <begin position="419"/>
        <end position="449"/>
    </location>
</feature>
<feature type="compositionally biased region" description="Polar residues" evidence="1">
    <location>
        <begin position="1005"/>
        <end position="1020"/>
    </location>
</feature>
<feature type="compositionally biased region" description="Low complexity" evidence="1">
    <location>
        <begin position="278"/>
        <end position="294"/>
    </location>
</feature>
<feature type="region of interest" description="Disordered" evidence="1">
    <location>
        <begin position="684"/>
        <end position="705"/>
    </location>
</feature>
<feature type="compositionally biased region" description="Polar residues" evidence="1">
    <location>
        <begin position="543"/>
        <end position="552"/>
    </location>
</feature>
<feature type="compositionally biased region" description="Low complexity" evidence="1">
    <location>
        <begin position="345"/>
        <end position="366"/>
    </location>
</feature>
<feature type="compositionally biased region" description="Gly residues" evidence="1">
    <location>
        <begin position="450"/>
        <end position="466"/>
    </location>
</feature>
<feature type="compositionally biased region" description="Low complexity" evidence="1">
    <location>
        <begin position="110"/>
        <end position="125"/>
    </location>
</feature>
<evidence type="ECO:0000256" key="2">
    <source>
        <dbReference type="SAM" id="Phobius"/>
    </source>
</evidence>
<keyword evidence="2" id="KW-0812">Transmembrane</keyword>
<feature type="compositionally biased region" description="Polar residues" evidence="1">
    <location>
        <begin position="266"/>
        <end position="277"/>
    </location>
</feature>
<comment type="caution">
    <text evidence="3">The sequence shown here is derived from an EMBL/GenBank/DDBJ whole genome shotgun (WGS) entry which is preliminary data.</text>
</comment>
<keyword evidence="2" id="KW-0472">Membrane</keyword>
<feature type="compositionally biased region" description="Low complexity" evidence="1">
    <location>
        <begin position="373"/>
        <end position="388"/>
    </location>
</feature>
<reference evidence="3 4" key="1">
    <citation type="submission" date="2019-01" db="EMBL/GenBank/DDBJ databases">
        <title>Draft genome sequence of Psathyrella aberdarensis IHI B618.</title>
        <authorList>
            <person name="Buettner E."/>
            <person name="Kellner H."/>
        </authorList>
    </citation>
    <scope>NUCLEOTIDE SEQUENCE [LARGE SCALE GENOMIC DNA]</scope>
    <source>
        <strain evidence="3 4">IHI B618</strain>
    </source>
</reference>
<feature type="region of interest" description="Disordered" evidence="1">
    <location>
        <begin position="494"/>
        <end position="671"/>
    </location>
</feature>
<evidence type="ECO:0000256" key="1">
    <source>
        <dbReference type="SAM" id="MobiDB-lite"/>
    </source>
</evidence>
<accession>A0A4Q2DQ35</accession>
<feature type="compositionally biased region" description="Polar residues" evidence="1">
    <location>
        <begin position="303"/>
        <end position="327"/>
    </location>
</feature>
<feature type="region of interest" description="Disordered" evidence="1">
    <location>
        <begin position="835"/>
        <end position="882"/>
    </location>
</feature>
<feature type="compositionally biased region" description="Polar residues" evidence="1">
    <location>
        <begin position="136"/>
        <end position="155"/>
    </location>
</feature>
<feature type="compositionally biased region" description="Polar residues" evidence="1">
    <location>
        <begin position="520"/>
        <end position="536"/>
    </location>
</feature>
<feature type="compositionally biased region" description="Gly residues" evidence="1">
    <location>
        <begin position="576"/>
        <end position="588"/>
    </location>
</feature>
<keyword evidence="2" id="KW-1133">Transmembrane helix</keyword>
<feature type="compositionally biased region" description="Polar residues" evidence="1">
    <location>
        <begin position="37"/>
        <end position="46"/>
    </location>
</feature>